<dbReference type="InterPro" id="IPR036102">
    <property type="entry name" value="OsmC/Ohrsf"/>
</dbReference>
<reference evidence="3" key="2">
    <citation type="submission" date="2021-08" db="EMBL/GenBank/DDBJ databases">
        <authorList>
            <person name="Tani A."/>
            <person name="Ola A."/>
            <person name="Ogura Y."/>
            <person name="Katsura K."/>
            <person name="Hayashi T."/>
        </authorList>
    </citation>
    <scope>NUCLEOTIDE SEQUENCE</scope>
    <source>
        <strain evidence="3">NBRC 103626</strain>
    </source>
</reference>
<protein>
    <submittedName>
        <fullName evidence="3">Organic hydroperoxide resistance protein OhrA</fullName>
    </submittedName>
</protein>
<dbReference type="GO" id="GO:0006979">
    <property type="term" value="P:response to oxidative stress"/>
    <property type="evidence" value="ECO:0007669"/>
    <property type="project" value="InterPro"/>
</dbReference>
<dbReference type="Proteomes" id="UP001055108">
    <property type="component" value="Unassembled WGS sequence"/>
</dbReference>
<dbReference type="PANTHER" id="PTHR33797">
    <property type="entry name" value="ORGANIC HYDROPEROXIDE RESISTANCE PROTEIN-LIKE"/>
    <property type="match status" value="1"/>
</dbReference>
<proteinExistence type="inferred from homology"/>
<sequence>MQALYTAHAQATGGREGSAASNDERLSVGLATPKELGGNGGPGTNPEQLFAAGYAACFLGAIKFVAAQDKVKIPEDAKVEAEVGIGKRDDGTGFGLTVALRATLPGIEHAQAEDIVRRADVVCPYSHATRGNIRVDVSAA</sequence>
<dbReference type="Gene3D" id="3.30.300.20">
    <property type="match status" value="1"/>
</dbReference>
<dbReference type="SUPFAM" id="SSF82784">
    <property type="entry name" value="OsmC-like"/>
    <property type="match status" value="1"/>
</dbReference>
<dbReference type="NCBIfam" id="TIGR03561">
    <property type="entry name" value="organ_hyd_perox"/>
    <property type="match status" value="1"/>
</dbReference>
<evidence type="ECO:0000256" key="2">
    <source>
        <dbReference type="SAM" id="MobiDB-lite"/>
    </source>
</evidence>
<dbReference type="Pfam" id="PF02566">
    <property type="entry name" value="OsmC"/>
    <property type="match status" value="1"/>
</dbReference>
<dbReference type="InterPro" id="IPR003718">
    <property type="entry name" value="OsmC/Ohr_fam"/>
</dbReference>
<reference evidence="3" key="1">
    <citation type="journal article" date="2016" name="Front. Microbiol.">
        <title>Genome Sequence of the Piezophilic, Mesophilic Sulfate-Reducing Bacterium Desulfovibrio indicus J2T.</title>
        <authorList>
            <person name="Cao J."/>
            <person name="Maignien L."/>
            <person name="Shao Z."/>
            <person name="Alain K."/>
            <person name="Jebbar M."/>
        </authorList>
    </citation>
    <scope>NUCLEOTIDE SEQUENCE</scope>
    <source>
        <strain evidence="3">NBRC 103626</strain>
    </source>
</reference>
<dbReference type="InterPro" id="IPR019953">
    <property type="entry name" value="OHR"/>
</dbReference>
<dbReference type="EMBL" id="BPQM01000016">
    <property type="protein sequence ID" value="GJD77545.1"/>
    <property type="molecule type" value="Genomic_DNA"/>
</dbReference>
<dbReference type="AlphaFoldDB" id="A0AA37HL29"/>
<dbReference type="InterPro" id="IPR015946">
    <property type="entry name" value="KH_dom-like_a/b"/>
</dbReference>
<evidence type="ECO:0000313" key="4">
    <source>
        <dbReference type="Proteomes" id="UP001055108"/>
    </source>
</evidence>
<keyword evidence="4" id="KW-1185">Reference proteome</keyword>
<feature type="region of interest" description="Disordered" evidence="2">
    <location>
        <begin position="1"/>
        <end position="22"/>
    </location>
</feature>
<gene>
    <name evidence="3" type="primary">ohrA</name>
    <name evidence="3" type="ORF">NBEOAGPD_0752</name>
</gene>
<dbReference type="Gene3D" id="2.20.25.10">
    <property type="match status" value="1"/>
</dbReference>
<evidence type="ECO:0000256" key="1">
    <source>
        <dbReference type="ARBA" id="ARBA00007378"/>
    </source>
</evidence>
<evidence type="ECO:0000313" key="3">
    <source>
        <dbReference type="EMBL" id="GJD77545.1"/>
    </source>
</evidence>
<dbReference type="PANTHER" id="PTHR33797:SF2">
    <property type="entry name" value="ORGANIC HYDROPEROXIDE RESISTANCE PROTEIN-LIKE"/>
    <property type="match status" value="1"/>
</dbReference>
<accession>A0AA37HL29</accession>
<dbReference type="RefSeq" id="WP_238301305.1">
    <property type="nucleotide sequence ID" value="NZ_BPQM01000016.1"/>
</dbReference>
<organism evidence="3 4">
    <name type="scientific">Methylobacterium gregans</name>
    <dbReference type="NCBI Taxonomy" id="374424"/>
    <lineage>
        <taxon>Bacteria</taxon>
        <taxon>Pseudomonadati</taxon>
        <taxon>Pseudomonadota</taxon>
        <taxon>Alphaproteobacteria</taxon>
        <taxon>Hyphomicrobiales</taxon>
        <taxon>Methylobacteriaceae</taxon>
        <taxon>Methylobacterium</taxon>
    </lineage>
</organism>
<comment type="similarity">
    <text evidence="1">Belongs to the OsmC/Ohr family.</text>
</comment>
<comment type="caution">
    <text evidence="3">The sequence shown here is derived from an EMBL/GenBank/DDBJ whole genome shotgun (WGS) entry which is preliminary data.</text>
</comment>
<name>A0AA37HL29_9HYPH</name>